<sequence>MSWTEVRHHDVQLCTPLSYSNRTHKLCTLPNGIPTLLISDPADTSSACSLTVATGSHNDPPNIPGLAHLAEHMILAAGSKQYPDPGLYHELISKNNGSQNAFTTGEQTTFYFELPDTHKQGELEFDKVLDVFASFFKNPLFNSSIINKEIYAIENEHTNNMSRQTKILYHSTRLLANKFHPFSQFTTGNIFSLDNNSQLRSISIKSLLVNYFAEHFKANKMTLCLRGPHSVNVLTKLAIAKFSDIKSQNDLQRNKFGSISSKRDSRQPRQGYSKIESSNILENIWSKRYANLPCFVNESKKVNSIFIKSKKKPLVRFLFPLSSQSTIFTQREIILFSNFWCTLFGDESEGSLMHFLVEKGWSTSGHSYVSTFAVGSIGLVIELALTNSGVGQITDIINVLFEKIVKILTTKHTTLMADFLNEQNIIEQVRFLYRGVEKDPMEECSDLSGLLQENMQVLDIKYLFKGSPSITQLYSGKNQYSESMTDGKIQWTAYAIKFQNFLLTFMNYENLRLLFLGSNAKETRLITKEKKRIEFETDFFYEFDFYRTFTDFRKCSSDIETENYIFTLPSSNLFIPKSCRSYTYLQQAFQESSLKSKLASLRPQVQIEKIHFAPTLVSDSPNYEMWTLPCAINSSPSLRSKTIVTFELISTNMIPSAESTIHLEILAQLLFYLVSSKLYPSLKLGYSYDIASSSKGDVRLKFTISGFSEGLLLVLEEIIQSVLHIAKDKENIYVTNELLRKARVLVRRKYDEACCENCAKLGSVGLLILLESFLWTLEDRIDALEDTDMTSFKNFVNEFLFESFNYFTLFIQGNLDRAHEIHHYLNDNLTHHLDILPEKVILNKPRTKILQEGSNFFVAYDGHEEDPNNAIVYFIQSGLRSDSIAYTLTAFTEYLMSMTLLPDLRHKKQIGYIVVGGMRVLVDSIGLHITVVSGTPPQDLEDKIDEYMNFLERIILGRLTEEEFRNQYVQNYLDMLNGKNNGTLNGTAGAHNLLNDIVSNVANGEYEILNSSEMREHKRLWNQISDDDHSFLDDIELINREVIETLTLKGYMQFFKKKISIHSNKRSKLSVMVTSPMPENEIINRKLFLQLEAFLKIKGFAIKSNQLKEIVDKADGKPSVVLKLLLSEFRERNEAWKLLRAVLKEVLKTTGQTLKHRYGKVLPSPTKSDNSASLEKSSNYSVKPVIPLKRIEDLNIFKSEF</sequence>
<evidence type="ECO:0000259" key="9">
    <source>
        <dbReference type="Pfam" id="PF05193"/>
    </source>
</evidence>
<dbReference type="GO" id="GO:0051603">
    <property type="term" value="P:proteolysis involved in protein catabolic process"/>
    <property type="evidence" value="ECO:0007669"/>
    <property type="project" value="TreeGrafter"/>
</dbReference>
<dbReference type="AlphaFoldDB" id="H2ANM2"/>
<dbReference type="eggNOG" id="KOG0959">
    <property type="taxonomic scope" value="Eukaryota"/>
</dbReference>
<dbReference type="GO" id="GO:0004222">
    <property type="term" value="F:metalloendopeptidase activity"/>
    <property type="evidence" value="ECO:0007669"/>
    <property type="project" value="EnsemblFungi"/>
</dbReference>
<dbReference type="GO" id="GO:0043171">
    <property type="term" value="P:peptide catabolic process"/>
    <property type="evidence" value="ECO:0007669"/>
    <property type="project" value="TreeGrafter"/>
</dbReference>
<name>H2ANM2_KAZAF</name>
<dbReference type="STRING" id="1071382.H2ANM2"/>
<dbReference type="GO" id="GO:0005935">
    <property type="term" value="C:cellular bud neck"/>
    <property type="evidence" value="ECO:0007669"/>
    <property type="project" value="EnsemblFungi"/>
</dbReference>
<dbReference type="FunCoup" id="H2ANM2">
    <property type="interactions" value="61"/>
</dbReference>
<dbReference type="Pfam" id="PF16187">
    <property type="entry name" value="Peptidase_M16_M"/>
    <property type="match status" value="1"/>
</dbReference>
<evidence type="ECO:0000256" key="3">
    <source>
        <dbReference type="ARBA" id="ARBA00022670"/>
    </source>
</evidence>
<dbReference type="GO" id="GO:0000755">
    <property type="term" value="P:cytogamy"/>
    <property type="evidence" value="ECO:0007669"/>
    <property type="project" value="EnsemblFungi"/>
</dbReference>
<comment type="similarity">
    <text evidence="2">Belongs to the peptidase M16 family.</text>
</comment>
<keyword evidence="3" id="KW-0645">Protease</keyword>
<dbReference type="MEROPS" id="M16.007"/>
<dbReference type="PANTHER" id="PTHR43690:SF18">
    <property type="entry name" value="INSULIN-DEGRADING ENZYME-RELATED"/>
    <property type="match status" value="1"/>
</dbReference>
<evidence type="ECO:0000259" key="10">
    <source>
        <dbReference type="Pfam" id="PF16187"/>
    </source>
</evidence>
<dbReference type="Pfam" id="PF05193">
    <property type="entry name" value="Peptidase_M16_C"/>
    <property type="match status" value="1"/>
</dbReference>
<organism evidence="11 12">
    <name type="scientific">Kazachstania africana (strain ATCC 22294 / BCRC 22015 / CBS 2517 / CECT 1963 / NBRC 1671 / NRRL Y-8276)</name>
    <name type="common">Yeast</name>
    <name type="synonym">Kluyveromyces africanus</name>
    <dbReference type="NCBI Taxonomy" id="1071382"/>
    <lineage>
        <taxon>Eukaryota</taxon>
        <taxon>Fungi</taxon>
        <taxon>Dikarya</taxon>
        <taxon>Ascomycota</taxon>
        <taxon>Saccharomycotina</taxon>
        <taxon>Saccharomycetes</taxon>
        <taxon>Saccharomycetales</taxon>
        <taxon>Saccharomycetaceae</taxon>
        <taxon>Kazachstania</taxon>
    </lineage>
</organism>
<dbReference type="InterPro" id="IPR032632">
    <property type="entry name" value="Peptidase_M16_M"/>
</dbReference>
<dbReference type="InterPro" id="IPR011249">
    <property type="entry name" value="Metalloenz_LuxS/M16"/>
</dbReference>
<keyword evidence="5" id="KW-0378">Hydrolase</keyword>
<dbReference type="GO" id="GO:0007120">
    <property type="term" value="P:axial cellular bud site selection"/>
    <property type="evidence" value="ECO:0007669"/>
    <property type="project" value="EnsemblFungi"/>
</dbReference>
<dbReference type="EMBL" id="HE650821">
    <property type="protein sequence ID" value="CCF55972.1"/>
    <property type="molecule type" value="Genomic_DNA"/>
</dbReference>
<keyword evidence="6" id="KW-0862">Zinc</keyword>
<dbReference type="HOGENOM" id="CLU_008088_0_0_1"/>
<feature type="domain" description="Peptidase M16 N-terminal" evidence="8">
    <location>
        <begin position="36"/>
        <end position="164"/>
    </location>
</feature>
<dbReference type="InterPro" id="IPR050626">
    <property type="entry name" value="Peptidase_M16"/>
</dbReference>
<evidence type="ECO:0008006" key="13">
    <source>
        <dbReference type="Google" id="ProtNLM"/>
    </source>
</evidence>
<evidence type="ECO:0000256" key="7">
    <source>
        <dbReference type="ARBA" id="ARBA00023049"/>
    </source>
</evidence>
<evidence type="ECO:0000256" key="6">
    <source>
        <dbReference type="ARBA" id="ARBA00022833"/>
    </source>
</evidence>
<protein>
    <recommendedName>
        <fullName evidence="13">Peptidase M16 N-terminal domain-containing protein</fullName>
    </recommendedName>
</protein>
<dbReference type="GO" id="GO:0046872">
    <property type="term" value="F:metal ion binding"/>
    <property type="evidence" value="ECO:0007669"/>
    <property type="project" value="UniProtKB-KW"/>
</dbReference>
<feature type="domain" description="Peptidase M16 C-terminal" evidence="9">
    <location>
        <begin position="208"/>
        <end position="409"/>
    </location>
</feature>
<dbReference type="Gene3D" id="3.30.830.10">
    <property type="entry name" value="Metalloenzyme, LuxS/M16 peptidase-like"/>
    <property type="match status" value="4"/>
</dbReference>
<dbReference type="PANTHER" id="PTHR43690">
    <property type="entry name" value="NARDILYSIN"/>
    <property type="match status" value="1"/>
</dbReference>
<keyword evidence="4" id="KW-0479">Metal-binding</keyword>
<keyword evidence="7" id="KW-0482">Metalloprotease</keyword>
<dbReference type="InParanoid" id="H2ANM2"/>
<dbReference type="KEGG" id="kaf:KAFR_0A05370"/>
<dbReference type="SUPFAM" id="SSF63411">
    <property type="entry name" value="LuxS/MPP-like metallohydrolase"/>
    <property type="match status" value="4"/>
</dbReference>
<keyword evidence="12" id="KW-1185">Reference proteome</keyword>
<evidence type="ECO:0000313" key="12">
    <source>
        <dbReference type="Proteomes" id="UP000005220"/>
    </source>
</evidence>
<dbReference type="OrthoDB" id="952271at2759"/>
<evidence type="ECO:0000256" key="2">
    <source>
        <dbReference type="ARBA" id="ARBA00007261"/>
    </source>
</evidence>
<dbReference type="GO" id="GO:0043332">
    <property type="term" value="C:mating projection tip"/>
    <property type="evidence" value="ECO:0007669"/>
    <property type="project" value="EnsemblFungi"/>
</dbReference>
<dbReference type="InterPro" id="IPR007863">
    <property type="entry name" value="Peptidase_M16_C"/>
</dbReference>
<proteinExistence type="inferred from homology"/>
<dbReference type="GO" id="GO:0007323">
    <property type="term" value="P:peptide pheromone maturation"/>
    <property type="evidence" value="ECO:0007669"/>
    <property type="project" value="EnsemblFungi"/>
</dbReference>
<evidence type="ECO:0000256" key="1">
    <source>
        <dbReference type="ARBA" id="ARBA00001947"/>
    </source>
</evidence>
<dbReference type="Pfam" id="PF00675">
    <property type="entry name" value="Peptidase_M16"/>
    <property type="match status" value="1"/>
</dbReference>
<dbReference type="InterPro" id="IPR011765">
    <property type="entry name" value="Pept_M16_N"/>
</dbReference>
<dbReference type="GO" id="GO:0005829">
    <property type="term" value="C:cytosol"/>
    <property type="evidence" value="ECO:0007669"/>
    <property type="project" value="TreeGrafter"/>
</dbReference>
<accession>H2ANM2</accession>
<dbReference type="GeneID" id="13886515"/>
<dbReference type="FunFam" id="3.30.830.10:FF:000012">
    <property type="entry name" value="Protease 3"/>
    <property type="match status" value="1"/>
</dbReference>
<gene>
    <name evidence="11" type="primary">KAFR0A05370</name>
    <name evidence="11" type="ORF">KAFR_0A05370</name>
</gene>
<dbReference type="GO" id="GO:0005739">
    <property type="term" value="C:mitochondrion"/>
    <property type="evidence" value="ECO:0007669"/>
    <property type="project" value="TreeGrafter"/>
</dbReference>
<dbReference type="Proteomes" id="UP000005220">
    <property type="component" value="Chromosome 1"/>
</dbReference>
<comment type="cofactor">
    <cofactor evidence="1">
        <name>Zn(2+)</name>
        <dbReference type="ChEBI" id="CHEBI:29105"/>
    </cofactor>
</comment>
<evidence type="ECO:0000259" key="8">
    <source>
        <dbReference type="Pfam" id="PF00675"/>
    </source>
</evidence>
<evidence type="ECO:0000313" key="11">
    <source>
        <dbReference type="EMBL" id="CCF55972.1"/>
    </source>
</evidence>
<dbReference type="RefSeq" id="XP_003955107.1">
    <property type="nucleotide sequence ID" value="XM_003955058.1"/>
</dbReference>
<evidence type="ECO:0000256" key="5">
    <source>
        <dbReference type="ARBA" id="ARBA00022801"/>
    </source>
</evidence>
<feature type="domain" description="Peptidase M16 middle/third" evidence="10">
    <location>
        <begin position="499"/>
        <end position="782"/>
    </location>
</feature>
<evidence type="ECO:0000256" key="4">
    <source>
        <dbReference type="ARBA" id="ARBA00022723"/>
    </source>
</evidence>
<reference evidence="11 12" key="1">
    <citation type="journal article" date="2011" name="Proc. Natl. Acad. Sci. U.S.A.">
        <title>Evolutionary erosion of yeast sex chromosomes by mating-type switching accidents.</title>
        <authorList>
            <person name="Gordon J.L."/>
            <person name="Armisen D."/>
            <person name="Proux-Wera E."/>
            <person name="Oheigeartaigh S.S."/>
            <person name="Byrne K.P."/>
            <person name="Wolfe K.H."/>
        </authorList>
    </citation>
    <scope>NUCLEOTIDE SEQUENCE [LARGE SCALE GENOMIC DNA]</scope>
    <source>
        <strain evidence="12">ATCC 22294 / BCRC 22015 / CBS 2517 / CECT 1963 / NBRC 1671 / NRRL Y-8276</strain>
    </source>
</reference>